<evidence type="ECO:0000313" key="6">
    <source>
        <dbReference type="EMBL" id="CAE6463825.1"/>
    </source>
</evidence>
<comment type="similarity">
    <text evidence="5">Belongs to the protease inhibitor I48 family.</text>
</comment>
<sequence length="158" mass="17546">MSVPPGMYRLRAVPNWERPPPQVGGMYATYNRAPKITLSPEGGSLRDRQLWEVLPGGEGPDTYIIKTPLIGTENQFMHNRGIQNGDPVELGDRKAFRLERNFNLPGHPICQILLLDVPREIGAIHCVGTRGGDVVTKVIPMDGESEIPGWELIPAERE</sequence>
<organism evidence="6 7">
    <name type="scientific">Rhizoctonia solani</name>
    <dbReference type="NCBI Taxonomy" id="456999"/>
    <lineage>
        <taxon>Eukaryota</taxon>
        <taxon>Fungi</taxon>
        <taxon>Dikarya</taxon>
        <taxon>Basidiomycota</taxon>
        <taxon>Agaricomycotina</taxon>
        <taxon>Agaricomycetes</taxon>
        <taxon>Cantharellales</taxon>
        <taxon>Ceratobasidiaceae</taxon>
        <taxon>Rhizoctonia</taxon>
    </lineage>
</organism>
<keyword evidence="3" id="KW-0789">Thiol protease inhibitor</keyword>
<dbReference type="Pfam" id="PF10467">
    <property type="entry name" value="Inhibitor_I48"/>
    <property type="match status" value="1"/>
</dbReference>
<evidence type="ECO:0000313" key="7">
    <source>
        <dbReference type="Proteomes" id="UP000663853"/>
    </source>
</evidence>
<evidence type="ECO:0000256" key="4">
    <source>
        <dbReference type="ARBA" id="ARBA00024855"/>
    </source>
</evidence>
<name>A0A8H3BQE5_9AGAM</name>
<dbReference type="Proteomes" id="UP000663853">
    <property type="component" value="Unassembled WGS sequence"/>
</dbReference>
<dbReference type="InterPro" id="IPR019508">
    <property type="entry name" value="Prot_inh_I48_clitocypin"/>
</dbReference>
<dbReference type="AlphaFoldDB" id="A0A8H3BQE5"/>
<reference evidence="6" key="1">
    <citation type="submission" date="2021-01" db="EMBL/GenBank/DDBJ databases">
        <authorList>
            <person name="Kaushik A."/>
        </authorList>
    </citation>
    <scope>NUCLEOTIDE SEQUENCE</scope>
    <source>
        <strain evidence="6">AG6-10EEA</strain>
    </source>
</reference>
<evidence type="ECO:0000256" key="2">
    <source>
        <dbReference type="ARBA" id="ARBA00022690"/>
    </source>
</evidence>
<evidence type="ECO:0000256" key="5">
    <source>
        <dbReference type="ARBA" id="ARBA00025775"/>
    </source>
</evidence>
<comment type="function">
    <text evidence="4">Binds and inhibits cysteine proteinases. Inhibits most strongly papain and cathepsin L, more weakly bromelain and cathepsin B while it is completely ineffective against cathepsin H.</text>
</comment>
<accession>A0A8H3BQE5</accession>
<comment type="caution">
    <text evidence="6">The sequence shown here is derived from an EMBL/GenBank/DDBJ whole genome shotgun (WGS) entry which is preliminary data.</text>
</comment>
<evidence type="ECO:0000256" key="1">
    <source>
        <dbReference type="ARBA" id="ARBA00011738"/>
    </source>
</evidence>
<evidence type="ECO:0000256" key="3">
    <source>
        <dbReference type="ARBA" id="ARBA00022704"/>
    </source>
</evidence>
<comment type="subunit">
    <text evidence="1">Homodimer.</text>
</comment>
<dbReference type="EMBL" id="CAJMXA010001562">
    <property type="protein sequence ID" value="CAE6463825.1"/>
    <property type="molecule type" value="Genomic_DNA"/>
</dbReference>
<gene>
    <name evidence="6" type="ORF">RDB_LOCUS65426</name>
</gene>
<dbReference type="Gene3D" id="2.80.10.50">
    <property type="match status" value="1"/>
</dbReference>
<dbReference type="GO" id="GO:0004869">
    <property type="term" value="F:cysteine-type endopeptidase inhibitor activity"/>
    <property type="evidence" value="ECO:0007669"/>
    <property type="project" value="UniProtKB-KW"/>
</dbReference>
<keyword evidence="2" id="KW-0646">Protease inhibitor</keyword>
<protein>
    <submittedName>
        <fullName evidence="6">Uncharacterized protein</fullName>
    </submittedName>
</protein>
<proteinExistence type="inferred from homology"/>